<dbReference type="Proteomes" id="UP000239239">
    <property type="component" value="Unassembled WGS sequence"/>
</dbReference>
<evidence type="ECO:0000256" key="1">
    <source>
        <dbReference type="ARBA" id="ARBA00001974"/>
    </source>
</evidence>
<dbReference type="PANTHER" id="PTHR10742:SF386">
    <property type="entry name" value="LYSINE-SPECIFIC HISTONE DEMETHYLASE 1A"/>
    <property type="match status" value="1"/>
</dbReference>
<dbReference type="Pfam" id="PF01593">
    <property type="entry name" value="Amino_oxidase"/>
    <property type="match status" value="1"/>
</dbReference>
<reference evidence="11 12" key="1">
    <citation type="submission" date="2018-02" db="EMBL/GenBank/DDBJ databases">
        <title>Draft genome sequences of four Legionella pneumophila clinical strains isolated in Ontario.</title>
        <authorList>
            <person name="Fortuna A."/>
            <person name="Ramnarine R."/>
            <person name="Li A."/>
            <person name="Frantz C."/>
            <person name="Mallo G."/>
        </authorList>
    </citation>
    <scope>NUCLEOTIDE SEQUENCE [LARGE SCALE GENOMIC DNA]</scope>
    <source>
        <strain evidence="11 12">LG61</strain>
    </source>
</reference>
<dbReference type="RefSeq" id="WP_027227734.1">
    <property type="nucleotide sequence ID" value="NZ_CP017601.1"/>
</dbReference>
<comment type="caution">
    <text evidence="11">The sequence shown here is derived from an EMBL/GenBank/DDBJ whole genome shotgun (WGS) entry which is preliminary data.</text>
</comment>
<evidence type="ECO:0000256" key="4">
    <source>
        <dbReference type="ARBA" id="ARBA00005995"/>
    </source>
</evidence>
<evidence type="ECO:0000256" key="10">
    <source>
        <dbReference type="PIRSR" id="PIRSR601613-1"/>
    </source>
</evidence>
<dbReference type="EMBL" id="PQWY01000010">
    <property type="protein sequence ID" value="PPK31566.1"/>
    <property type="molecule type" value="Genomic_DNA"/>
</dbReference>
<organism evidence="11 12">
    <name type="scientific">Legionella pneumophila</name>
    <dbReference type="NCBI Taxonomy" id="446"/>
    <lineage>
        <taxon>Bacteria</taxon>
        <taxon>Pseudomonadati</taxon>
        <taxon>Pseudomonadota</taxon>
        <taxon>Gammaproteobacteria</taxon>
        <taxon>Legionellales</taxon>
        <taxon>Legionellaceae</taxon>
        <taxon>Legionella</taxon>
    </lineage>
</organism>
<proteinExistence type="inferred from homology"/>
<dbReference type="InterPro" id="IPR002937">
    <property type="entry name" value="Amino_oxidase"/>
</dbReference>
<dbReference type="SUPFAM" id="SSF51905">
    <property type="entry name" value="FAD/NAD(P)-binding domain"/>
    <property type="match status" value="1"/>
</dbReference>
<feature type="binding site" evidence="10">
    <location>
        <position position="66"/>
    </location>
    <ligand>
        <name>FAD</name>
        <dbReference type="ChEBI" id="CHEBI:57692"/>
    </ligand>
</feature>
<feature type="binding site" evidence="10">
    <location>
        <position position="373"/>
    </location>
    <ligand>
        <name>substrate</name>
    </ligand>
</feature>
<dbReference type="InterPro" id="IPR036188">
    <property type="entry name" value="FAD/NAD-bd_sf"/>
</dbReference>
<comment type="cofactor">
    <cofactor evidence="1">
        <name>FAD</name>
        <dbReference type="ChEBI" id="CHEBI:57692"/>
    </cofactor>
</comment>
<comment type="pathway">
    <text evidence="2">Plant hormone metabolism; auxin biosynthesis.</text>
</comment>
<dbReference type="EC" id="1.13.12.3" evidence="5"/>
<name>A0A2S6F2E2_LEGPN</name>
<protein>
    <recommendedName>
        <fullName evidence="6">Tryptophan 2-monooxygenase</fullName>
        <ecNumber evidence="5">1.13.12.3</ecNumber>
    </recommendedName>
</protein>
<evidence type="ECO:0000313" key="11">
    <source>
        <dbReference type="EMBL" id="PPK31566.1"/>
    </source>
</evidence>
<evidence type="ECO:0000256" key="7">
    <source>
        <dbReference type="ARBA" id="ARBA00023002"/>
    </source>
</evidence>
<sequence>MQTELLQFICIKKLCKQKTPYESKVKFASLPLAKKQIICAIALLFIIKLSWATHDYDTIIIGAGVSGLTAAHHLHNAQQKVLIIEAKNRLGGRVYTSYDWGFATDLGASWIHAIENNPLMPLIGKQSIIINSYSNSDPVAMLTNYALYDSEGKPVSKQTRSLFSSLTRDFLRYCQTRSEMISFAQNLNTFAKQKKLTSEQLALLSYALENIYTYEFADNLTKLSRNVHSVSEASLASGKNALVPEGYFQLFRQFTQHVPIHLNQIVSQINYGPDGVDIITQHDKYHANQVIITVPLGVLKANIIKFHPDLPMDKRTAISKLGMGSYEKLYLLFDKVFWDKDSEWIGMLPQDKQEAFNIFNYYKYTKKPVLIVFTSGKLARDMEKEHLTEWVMQHLRRIYGSNIPKPIKNKKTHWGSDPFTRGSYSYLPVKVDKSVIGTLAQPVANRLYFAGEATSTTDPSTVHGAYLSGIRAAEEVLASIKHSEKNREKDKAVNS</sequence>
<comment type="catalytic activity">
    <reaction evidence="9">
        <text>L-tryptophan + O2 = indole-3-acetamide + CO2 + H2O</text>
        <dbReference type="Rhea" id="RHEA:16165"/>
        <dbReference type="ChEBI" id="CHEBI:15377"/>
        <dbReference type="ChEBI" id="CHEBI:15379"/>
        <dbReference type="ChEBI" id="CHEBI:16031"/>
        <dbReference type="ChEBI" id="CHEBI:16526"/>
        <dbReference type="ChEBI" id="CHEBI:57912"/>
        <dbReference type="EC" id="1.13.12.3"/>
    </reaction>
</comment>
<dbReference type="OrthoDB" id="337830at2"/>
<dbReference type="InterPro" id="IPR050281">
    <property type="entry name" value="Flavin_monoamine_oxidase"/>
</dbReference>
<dbReference type="GO" id="GO:0009851">
    <property type="term" value="P:auxin biosynthetic process"/>
    <property type="evidence" value="ECO:0007669"/>
    <property type="project" value="UniProtKB-KW"/>
</dbReference>
<accession>A0A2S6F2E2</accession>
<dbReference type="Gene3D" id="3.90.660.10">
    <property type="match status" value="1"/>
</dbReference>
<gene>
    <name evidence="11" type="ORF">C3928_05915</name>
</gene>
<dbReference type="SUPFAM" id="SSF54373">
    <property type="entry name" value="FAD-linked reductases, C-terminal domain"/>
    <property type="match status" value="1"/>
</dbReference>
<evidence type="ECO:0000256" key="3">
    <source>
        <dbReference type="ARBA" id="ARBA00005833"/>
    </source>
</evidence>
<dbReference type="GO" id="GO:0046592">
    <property type="term" value="F:polyamine oxidase activity"/>
    <property type="evidence" value="ECO:0007669"/>
    <property type="project" value="TreeGrafter"/>
</dbReference>
<evidence type="ECO:0000256" key="8">
    <source>
        <dbReference type="ARBA" id="ARBA00023070"/>
    </source>
</evidence>
<evidence type="ECO:0000256" key="5">
    <source>
        <dbReference type="ARBA" id="ARBA00012535"/>
    </source>
</evidence>
<evidence type="ECO:0000256" key="2">
    <source>
        <dbReference type="ARBA" id="ARBA00004814"/>
    </source>
</evidence>
<dbReference type="GO" id="GO:0006598">
    <property type="term" value="P:polyamine catabolic process"/>
    <property type="evidence" value="ECO:0007669"/>
    <property type="project" value="TreeGrafter"/>
</dbReference>
<dbReference type="GO" id="GO:0050361">
    <property type="term" value="F:tryptophan 2-monooxygenase activity"/>
    <property type="evidence" value="ECO:0007669"/>
    <property type="project" value="UniProtKB-EC"/>
</dbReference>
<feature type="binding site" evidence="10">
    <location>
        <position position="266"/>
    </location>
    <ligand>
        <name>FAD</name>
        <dbReference type="ChEBI" id="CHEBI:57692"/>
    </ligand>
</feature>
<keyword evidence="8" id="KW-0073">Auxin biosynthesis</keyword>
<dbReference type="PANTHER" id="PTHR10742">
    <property type="entry name" value="FLAVIN MONOAMINE OXIDASE"/>
    <property type="match status" value="1"/>
</dbReference>
<evidence type="ECO:0000256" key="6">
    <source>
        <dbReference type="ARBA" id="ARBA00017871"/>
    </source>
</evidence>
<comment type="similarity">
    <text evidence="4">Belongs to the flavin monoamine oxidase family.</text>
</comment>
<keyword evidence="7" id="KW-0560">Oxidoreductase</keyword>
<evidence type="ECO:0000313" key="12">
    <source>
        <dbReference type="Proteomes" id="UP000239239"/>
    </source>
</evidence>
<evidence type="ECO:0000256" key="9">
    <source>
        <dbReference type="ARBA" id="ARBA00047321"/>
    </source>
</evidence>
<dbReference type="AlphaFoldDB" id="A0A2S6F2E2"/>
<dbReference type="Gene3D" id="3.50.50.60">
    <property type="entry name" value="FAD/NAD(P)-binding domain"/>
    <property type="match status" value="1"/>
</dbReference>
<dbReference type="InterPro" id="IPR001613">
    <property type="entry name" value="Flavin_amine_oxidase"/>
</dbReference>
<dbReference type="PRINTS" id="PR00757">
    <property type="entry name" value="AMINEOXDASEF"/>
</dbReference>
<comment type="similarity">
    <text evidence="3">Belongs to the tryptophan 2-monooxygenase family.</text>
</comment>
<feature type="binding site" evidence="10">
    <location>
        <begin position="85"/>
        <end position="86"/>
    </location>
    <ligand>
        <name>FAD</name>
        <dbReference type="ChEBI" id="CHEBI:57692"/>
    </ligand>
</feature>